<accession>A0A4Z1BFU8</accession>
<dbReference type="NCBIfam" id="TIGR01575">
    <property type="entry name" value="rimI"/>
    <property type="match status" value="1"/>
</dbReference>
<protein>
    <recommendedName>
        <fullName evidence="1">[Ribosomal protein bS18]-alanine N-acetyltransferase</fullName>
        <ecNumber evidence="1">2.3.1.266</ecNumber>
    </recommendedName>
</protein>
<dbReference type="PROSITE" id="PS51186">
    <property type="entry name" value="GNAT"/>
    <property type="match status" value="1"/>
</dbReference>
<reference evidence="3 4" key="1">
    <citation type="submission" date="2019-04" db="EMBL/GenBank/DDBJ databases">
        <authorList>
            <person name="Park S."/>
            <person name="Yoon J.-H."/>
        </authorList>
    </citation>
    <scope>NUCLEOTIDE SEQUENCE [LARGE SCALE GENOMIC DNA]</scope>
    <source>
        <strain evidence="3 4">HJM-18</strain>
    </source>
</reference>
<dbReference type="GO" id="GO:0008999">
    <property type="term" value="F:protein-N-terminal-alanine acetyltransferase activity"/>
    <property type="evidence" value="ECO:0007669"/>
    <property type="project" value="UniProtKB-UniRule"/>
</dbReference>
<comment type="function">
    <text evidence="1">Acetylates the N-terminal alanine of ribosomal protein bS18.</text>
</comment>
<evidence type="ECO:0000259" key="2">
    <source>
        <dbReference type="PROSITE" id="PS51186"/>
    </source>
</evidence>
<evidence type="ECO:0000256" key="1">
    <source>
        <dbReference type="HAMAP-Rule" id="MF_02210"/>
    </source>
</evidence>
<name>A0A4Z1BFU8_9GAMM</name>
<dbReference type="HAMAP" id="MF_02210">
    <property type="entry name" value="RimI"/>
    <property type="match status" value="1"/>
</dbReference>
<dbReference type="EMBL" id="SRPF01000007">
    <property type="protein sequence ID" value="TGN38126.1"/>
    <property type="molecule type" value="Genomic_DNA"/>
</dbReference>
<dbReference type="Proteomes" id="UP000298325">
    <property type="component" value="Unassembled WGS sequence"/>
</dbReference>
<sequence length="162" mass="18249">MSVSYRAVESLDREVRLLRDQDLPDVLEIERTGYSFPWTESVFRDCFRPDYRFWGVFVVGELAGYAVVAYMADDAHLLNICISGRNRRSGLARHLLRHLVREAATDGMVQVLLEVRVSNQAAAELYLTEGFADIGRRPGYYPSSSGREDARVLSLKVSGTGD</sequence>
<comment type="subcellular location">
    <subcellularLocation>
        <location evidence="1">Cytoplasm</location>
    </subcellularLocation>
</comment>
<dbReference type="InterPro" id="IPR016181">
    <property type="entry name" value="Acyl_CoA_acyltransferase"/>
</dbReference>
<evidence type="ECO:0000313" key="4">
    <source>
        <dbReference type="Proteomes" id="UP000298325"/>
    </source>
</evidence>
<keyword evidence="4" id="KW-1185">Reference proteome</keyword>
<comment type="caution">
    <text evidence="1">Lacks conserved residue(s) required for the propagation of feature annotation.</text>
</comment>
<keyword evidence="1" id="KW-0963">Cytoplasm</keyword>
<feature type="binding site" evidence="1">
    <location>
        <position position="119"/>
    </location>
    <ligand>
        <name>acetyl-CoA</name>
        <dbReference type="ChEBI" id="CHEBI:57288"/>
    </ligand>
</feature>
<dbReference type="GO" id="GO:0005737">
    <property type="term" value="C:cytoplasm"/>
    <property type="evidence" value="ECO:0007669"/>
    <property type="project" value="UniProtKB-SubCell"/>
</dbReference>
<comment type="caution">
    <text evidence="3">The sequence shown here is derived from an EMBL/GenBank/DDBJ whole genome shotgun (WGS) entry which is preliminary data.</text>
</comment>
<dbReference type="SUPFAM" id="SSF55729">
    <property type="entry name" value="Acyl-CoA N-acyltransferases (Nat)"/>
    <property type="match status" value="1"/>
</dbReference>
<dbReference type="OrthoDB" id="9796919at2"/>
<dbReference type="InterPro" id="IPR000182">
    <property type="entry name" value="GNAT_dom"/>
</dbReference>
<gene>
    <name evidence="1 3" type="primary">rimI</name>
    <name evidence="3" type="ORF">E5Q11_16250</name>
</gene>
<dbReference type="InterPro" id="IPR043690">
    <property type="entry name" value="RimI"/>
</dbReference>
<comment type="similarity">
    <text evidence="1">Belongs to the acetyltransferase family. RimI subfamily.</text>
</comment>
<dbReference type="InterPro" id="IPR006464">
    <property type="entry name" value="AcTrfase_RimI/Ard1"/>
</dbReference>
<keyword evidence="1 3" id="KW-0808">Transferase</keyword>
<feature type="active site" description="Proton acceptor" evidence="1">
    <location>
        <position position="114"/>
    </location>
</feature>
<feature type="domain" description="N-acetyltransferase" evidence="2">
    <location>
        <begin position="13"/>
        <end position="158"/>
    </location>
</feature>
<dbReference type="Gene3D" id="3.40.630.30">
    <property type="match status" value="1"/>
</dbReference>
<keyword evidence="1" id="KW-0012">Acyltransferase</keyword>
<comment type="catalytic activity">
    <reaction evidence="1">
        <text>N-terminal L-alanyl-[ribosomal protein bS18] + acetyl-CoA = N-terminal N(alpha)-acetyl-L-alanyl-[ribosomal protein bS18] + CoA + H(+)</text>
        <dbReference type="Rhea" id="RHEA:43756"/>
        <dbReference type="Rhea" id="RHEA-COMP:10676"/>
        <dbReference type="Rhea" id="RHEA-COMP:10677"/>
        <dbReference type="ChEBI" id="CHEBI:15378"/>
        <dbReference type="ChEBI" id="CHEBI:57287"/>
        <dbReference type="ChEBI" id="CHEBI:57288"/>
        <dbReference type="ChEBI" id="CHEBI:64718"/>
        <dbReference type="ChEBI" id="CHEBI:83683"/>
        <dbReference type="EC" id="2.3.1.266"/>
    </reaction>
</comment>
<evidence type="ECO:0000313" key="3">
    <source>
        <dbReference type="EMBL" id="TGN38126.1"/>
    </source>
</evidence>
<dbReference type="RefSeq" id="WP_135804506.1">
    <property type="nucleotide sequence ID" value="NZ_SRPF01000007.1"/>
</dbReference>
<organism evidence="3 4">
    <name type="scientific">Marinobacter confluentis</name>
    <dbReference type="NCBI Taxonomy" id="1697557"/>
    <lineage>
        <taxon>Bacteria</taxon>
        <taxon>Pseudomonadati</taxon>
        <taxon>Pseudomonadota</taxon>
        <taxon>Gammaproteobacteria</taxon>
        <taxon>Pseudomonadales</taxon>
        <taxon>Marinobacteraceae</taxon>
        <taxon>Marinobacter</taxon>
    </lineage>
</organism>
<dbReference type="EC" id="2.3.1.266" evidence="1"/>
<dbReference type="Pfam" id="PF00583">
    <property type="entry name" value="Acetyltransf_1"/>
    <property type="match status" value="1"/>
</dbReference>
<feature type="active site" description="Proton donor" evidence="1">
    <location>
        <position position="126"/>
    </location>
</feature>
<dbReference type="AlphaFoldDB" id="A0A4Z1BFU8"/>
<dbReference type="CDD" id="cd04301">
    <property type="entry name" value="NAT_SF"/>
    <property type="match status" value="1"/>
</dbReference>
<proteinExistence type="inferred from homology"/>